<feature type="region of interest" description="Disordered" evidence="1">
    <location>
        <begin position="46"/>
        <end position="93"/>
    </location>
</feature>
<accession>A0A5C2RMT3</accession>
<dbReference type="AlphaFoldDB" id="A0A5C2RMT3"/>
<reference evidence="2" key="1">
    <citation type="journal article" date="2018" name="Genome Biol. Evol.">
        <title>Genomics and development of Lentinus tigrinus, a white-rot wood-decaying mushroom with dimorphic fruiting bodies.</title>
        <authorList>
            <person name="Wu B."/>
            <person name="Xu Z."/>
            <person name="Knudson A."/>
            <person name="Carlson A."/>
            <person name="Chen N."/>
            <person name="Kovaka S."/>
            <person name="LaButti K."/>
            <person name="Lipzen A."/>
            <person name="Pennachio C."/>
            <person name="Riley R."/>
            <person name="Schakwitz W."/>
            <person name="Umezawa K."/>
            <person name="Ohm R.A."/>
            <person name="Grigoriev I.V."/>
            <person name="Nagy L.G."/>
            <person name="Gibbons J."/>
            <person name="Hibbett D."/>
        </authorList>
    </citation>
    <scope>NUCLEOTIDE SEQUENCE [LARGE SCALE GENOMIC DNA]</scope>
    <source>
        <strain evidence="2">ALCF2SS1-6</strain>
    </source>
</reference>
<sequence length="154" mass="16651">MESSSPAGSSPSRPPKAGFDVRDLVLVHTALLPRLNNMQRYVRSALDDGAGAPESSNDREASSDAFFMQPASEVQTPGAPGEPGSSGEASSDAFKVSASAIQALVRAQQGEIVEAFKDRTKRLRSMQQQLRGVQRKWSKIGQLLHLVERSKVMK</sequence>
<name>A0A5C2RMT3_9APHY</name>
<proteinExistence type="predicted"/>
<keyword evidence="3" id="KW-1185">Reference proteome</keyword>
<evidence type="ECO:0000313" key="3">
    <source>
        <dbReference type="Proteomes" id="UP000313359"/>
    </source>
</evidence>
<organism evidence="2 3">
    <name type="scientific">Lentinus tigrinus ALCF2SS1-6</name>
    <dbReference type="NCBI Taxonomy" id="1328759"/>
    <lineage>
        <taxon>Eukaryota</taxon>
        <taxon>Fungi</taxon>
        <taxon>Dikarya</taxon>
        <taxon>Basidiomycota</taxon>
        <taxon>Agaricomycotina</taxon>
        <taxon>Agaricomycetes</taxon>
        <taxon>Polyporales</taxon>
        <taxon>Polyporaceae</taxon>
        <taxon>Lentinus</taxon>
    </lineage>
</organism>
<feature type="compositionally biased region" description="Low complexity" evidence="1">
    <location>
        <begin position="77"/>
        <end position="91"/>
    </location>
</feature>
<gene>
    <name evidence="2" type="ORF">L227DRAFT_617508</name>
</gene>
<evidence type="ECO:0000313" key="2">
    <source>
        <dbReference type="EMBL" id="RPD52813.1"/>
    </source>
</evidence>
<feature type="compositionally biased region" description="Low complexity" evidence="1">
    <location>
        <begin position="1"/>
        <end position="11"/>
    </location>
</feature>
<dbReference type="EMBL" id="ML122339">
    <property type="protein sequence ID" value="RPD52813.1"/>
    <property type="molecule type" value="Genomic_DNA"/>
</dbReference>
<feature type="region of interest" description="Disordered" evidence="1">
    <location>
        <begin position="1"/>
        <end position="20"/>
    </location>
</feature>
<dbReference type="Proteomes" id="UP000313359">
    <property type="component" value="Unassembled WGS sequence"/>
</dbReference>
<protein>
    <submittedName>
        <fullName evidence="2">Uncharacterized protein</fullName>
    </submittedName>
</protein>
<evidence type="ECO:0000256" key="1">
    <source>
        <dbReference type="SAM" id="MobiDB-lite"/>
    </source>
</evidence>